<dbReference type="InterPro" id="IPR006103">
    <property type="entry name" value="Glyco_hydro_2_cat"/>
</dbReference>
<dbReference type="InterPro" id="IPR040605">
    <property type="entry name" value="Glyco_hydro2_dom5"/>
</dbReference>
<evidence type="ECO:0000313" key="12">
    <source>
        <dbReference type="Proteomes" id="UP000294498"/>
    </source>
</evidence>
<dbReference type="InterPro" id="IPR017853">
    <property type="entry name" value="GH"/>
</dbReference>
<evidence type="ECO:0000256" key="4">
    <source>
        <dbReference type="SAM" id="MobiDB-lite"/>
    </source>
</evidence>
<dbReference type="RefSeq" id="WP_133999944.1">
    <property type="nucleotide sequence ID" value="NZ_SODV01000002.1"/>
</dbReference>
<reference evidence="11 12" key="1">
    <citation type="submission" date="2019-03" db="EMBL/GenBank/DDBJ databases">
        <title>Genomic Encyclopedia of Type Strains, Phase IV (KMG-IV): sequencing the most valuable type-strain genomes for metagenomic binning, comparative biology and taxonomic classification.</title>
        <authorList>
            <person name="Goeker M."/>
        </authorList>
    </citation>
    <scope>NUCLEOTIDE SEQUENCE [LARGE SCALE GENOMIC DNA]</scope>
    <source>
        <strain evidence="11 12">DSM 100059</strain>
    </source>
</reference>
<dbReference type="Pfam" id="PF02836">
    <property type="entry name" value="Glyco_hydro_2_C"/>
    <property type="match status" value="1"/>
</dbReference>
<comment type="caution">
    <text evidence="11">The sequence shown here is derived from an EMBL/GenBank/DDBJ whole genome shotgun (WGS) entry which is preliminary data.</text>
</comment>
<proteinExistence type="inferred from homology"/>
<dbReference type="Proteomes" id="UP000294498">
    <property type="component" value="Unassembled WGS sequence"/>
</dbReference>
<feature type="chain" id="PRO_5020951471" evidence="5">
    <location>
        <begin position="22"/>
        <end position="851"/>
    </location>
</feature>
<dbReference type="Pfam" id="PF02837">
    <property type="entry name" value="Glyco_hydro_2_N"/>
    <property type="match status" value="1"/>
</dbReference>
<evidence type="ECO:0000259" key="6">
    <source>
        <dbReference type="Pfam" id="PF00703"/>
    </source>
</evidence>
<feature type="domain" description="Glycoside hydrolase family 2 catalytic" evidence="7">
    <location>
        <begin position="377"/>
        <end position="494"/>
    </location>
</feature>
<dbReference type="InterPro" id="IPR013783">
    <property type="entry name" value="Ig-like_fold"/>
</dbReference>
<accession>A0A4R8DJ43</accession>
<dbReference type="Gene3D" id="2.60.120.260">
    <property type="entry name" value="Galactose-binding domain-like"/>
    <property type="match status" value="1"/>
</dbReference>
<evidence type="ECO:0000256" key="5">
    <source>
        <dbReference type="SAM" id="SignalP"/>
    </source>
</evidence>
<feature type="domain" description="DUF4982" evidence="9">
    <location>
        <begin position="664"/>
        <end position="743"/>
    </location>
</feature>
<keyword evidence="12" id="KW-1185">Reference proteome</keyword>
<protein>
    <submittedName>
        <fullName evidence="11">Beta-galactosidase</fullName>
    </submittedName>
</protein>
<dbReference type="PANTHER" id="PTHR42732">
    <property type="entry name" value="BETA-GALACTOSIDASE"/>
    <property type="match status" value="1"/>
</dbReference>
<dbReference type="PRINTS" id="PR00132">
    <property type="entry name" value="GLHYDRLASE2"/>
</dbReference>
<dbReference type="InterPro" id="IPR051913">
    <property type="entry name" value="GH2_Domain-Containing"/>
</dbReference>
<keyword evidence="2" id="KW-0378">Hydrolase</keyword>
<organism evidence="11 12">
    <name type="scientific">Dinghuibacter silviterrae</name>
    <dbReference type="NCBI Taxonomy" id="1539049"/>
    <lineage>
        <taxon>Bacteria</taxon>
        <taxon>Pseudomonadati</taxon>
        <taxon>Bacteroidota</taxon>
        <taxon>Chitinophagia</taxon>
        <taxon>Chitinophagales</taxon>
        <taxon>Chitinophagaceae</taxon>
        <taxon>Dinghuibacter</taxon>
    </lineage>
</organism>
<evidence type="ECO:0000259" key="8">
    <source>
        <dbReference type="Pfam" id="PF02837"/>
    </source>
</evidence>
<evidence type="ECO:0000256" key="1">
    <source>
        <dbReference type="ARBA" id="ARBA00007401"/>
    </source>
</evidence>
<dbReference type="EMBL" id="SODV01000002">
    <property type="protein sequence ID" value="TDW97538.1"/>
    <property type="molecule type" value="Genomic_DNA"/>
</dbReference>
<feature type="region of interest" description="Disordered" evidence="4">
    <location>
        <begin position="30"/>
        <end position="56"/>
    </location>
</feature>
<evidence type="ECO:0000256" key="3">
    <source>
        <dbReference type="ARBA" id="ARBA00023295"/>
    </source>
</evidence>
<gene>
    <name evidence="11" type="ORF">EDB95_5388</name>
</gene>
<dbReference type="Pfam" id="PF16355">
    <property type="entry name" value="DUF4982"/>
    <property type="match status" value="1"/>
</dbReference>
<dbReference type="Gene3D" id="2.60.40.10">
    <property type="entry name" value="Immunoglobulins"/>
    <property type="match status" value="3"/>
</dbReference>
<evidence type="ECO:0000313" key="11">
    <source>
        <dbReference type="EMBL" id="TDW97538.1"/>
    </source>
</evidence>
<dbReference type="InterPro" id="IPR008979">
    <property type="entry name" value="Galactose-bd-like_sf"/>
</dbReference>
<keyword evidence="5" id="KW-0732">Signal</keyword>
<name>A0A4R8DJ43_9BACT</name>
<feature type="domain" description="Glycosyl hydrolases family 2 sugar binding" evidence="8">
    <location>
        <begin position="148"/>
        <end position="252"/>
    </location>
</feature>
<feature type="domain" description="Glycoside hydrolase family 2 immunoglobulin-like beta-sandwich" evidence="6">
    <location>
        <begin position="258"/>
        <end position="368"/>
    </location>
</feature>
<dbReference type="GO" id="GO:0004553">
    <property type="term" value="F:hydrolase activity, hydrolyzing O-glycosyl compounds"/>
    <property type="evidence" value="ECO:0007669"/>
    <property type="project" value="InterPro"/>
</dbReference>
<dbReference type="InterPro" id="IPR032311">
    <property type="entry name" value="DUF4982"/>
</dbReference>
<dbReference type="SUPFAM" id="SSF49303">
    <property type="entry name" value="beta-Galactosidase/glucuronidase domain"/>
    <property type="match status" value="1"/>
</dbReference>
<sequence length="851" mass="93792">MQGFRFFLPGASLVLALGVLAAAAQRAAGQPAAPSGGASRAALSGSAPSGGAPRVAPFGGVPRLEVSFDRGWERYAIDSPNAPAGAGRVRQGTAFTGQFTDEHVAAAGSDEISSATRGFNREYPLIRGAYWTRVTLPASARDESELNPGPRQFVGICYYRKRFRVPTDGREYSLRFDAAMQVASVWVNGRFVLQHQGGYLPFTVPVFRGDSVIVVRVDNRNNNQTPPGKSLERLGFLYWSGIYRNVWLVGLPPRHIDVFARYEEVSDSSATVVVRTTATDDVQILAMRAWARHKADARVRLMAGTRIRQMLDGQIMAEGDATDSLVQRFTVVHPHLWSPEDPHLYTLRTQLLSGGRVIDEEVHRIGIRSLAFSRAHGFVLNGRPYRIVGTNRHQDHPYIGNALSAAANYRDLKRIKDAGMNFVRLAHYPQDPSVYEVCDSIGLMVADPIPGWQFFNNSERFRSRVFRDIRETVRRDRNHPCVIMWEMSLNESYPPDSFRIASARVAHEEYPGDQFFTSGDTYGAQHTAWDVPYNSWEDPFGRPQDVQPLQPGFVREYGHYEFGGAESTTNANASTGEASLLHNAWNVQWEHNLLRGPSYYPWTVGDANWAFYDGFEAPTKGTTDWGVMDVFRLPKFSYYFFQSQAARPMVYIANWWTPFDTSGKVVIYSNADSVALYRDGTLLAVRSPDDGPDSGYGDWDHGGNPFDGGNARHLAHPPFTFTGIRFTPGALKAVGYRHGVPVAFDVRRTPGVPARLTLDADLQGMPLQANGVDVVFVHASLVDSAGAVEVLDNATEVAFSVSGEGVAAGPSTAPLRGGVATILVRSTGRVGTIRINAVCKGIHKSLILQTQ</sequence>
<dbReference type="Pfam" id="PF18565">
    <property type="entry name" value="Glyco_hydro2_C5"/>
    <property type="match status" value="1"/>
</dbReference>
<dbReference type="GO" id="GO:0005975">
    <property type="term" value="P:carbohydrate metabolic process"/>
    <property type="evidence" value="ECO:0007669"/>
    <property type="project" value="InterPro"/>
</dbReference>
<dbReference type="Pfam" id="PF00703">
    <property type="entry name" value="Glyco_hydro_2"/>
    <property type="match status" value="1"/>
</dbReference>
<dbReference type="InterPro" id="IPR006104">
    <property type="entry name" value="Glyco_hydro_2_N"/>
</dbReference>
<keyword evidence="3" id="KW-0326">Glycosidase</keyword>
<feature type="domain" description="Glycoside hydrolase family 2" evidence="10">
    <location>
        <begin position="766"/>
        <end position="844"/>
    </location>
</feature>
<comment type="similarity">
    <text evidence="1">Belongs to the glycosyl hydrolase 2 family.</text>
</comment>
<evidence type="ECO:0000259" key="7">
    <source>
        <dbReference type="Pfam" id="PF02836"/>
    </source>
</evidence>
<dbReference type="InterPro" id="IPR006102">
    <property type="entry name" value="Ig-like_GH2"/>
</dbReference>
<dbReference type="SUPFAM" id="SSF51445">
    <property type="entry name" value="(Trans)glycosidases"/>
    <property type="match status" value="1"/>
</dbReference>
<dbReference type="AlphaFoldDB" id="A0A4R8DJ43"/>
<dbReference type="InterPro" id="IPR036156">
    <property type="entry name" value="Beta-gal/glucu_dom_sf"/>
</dbReference>
<dbReference type="SUPFAM" id="SSF49785">
    <property type="entry name" value="Galactose-binding domain-like"/>
    <property type="match status" value="1"/>
</dbReference>
<dbReference type="Gene3D" id="3.20.20.80">
    <property type="entry name" value="Glycosidases"/>
    <property type="match status" value="1"/>
</dbReference>
<evidence type="ECO:0000259" key="9">
    <source>
        <dbReference type="Pfam" id="PF16355"/>
    </source>
</evidence>
<dbReference type="InterPro" id="IPR006101">
    <property type="entry name" value="Glyco_hydro_2"/>
</dbReference>
<evidence type="ECO:0000259" key="10">
    <source>
        <dbReference type="Pfam" id="PF18565"/>
    </source>
</evidence>
<feature type="signal peptide" evidence="5">
    <location>
        <begin position="1"/>
        <end position="21"/>
    </location>
</feature>
<dbReference type="OrthoDB" id="9801077at2"/>
<dbReference type="PANTHER" id="PTHR42732:SF1">
    <property type="entry name" value="BETA-MANNOSIDASE"/>
    <property type="match status" value="1"/>
</dbReference>
<evidence type="ECO:0000256" key="2">
    <source>
        <dbReference type="ARBA" id="ARBA00022801"/>
    </source>
</evidence>